<feature type="compositionally biased region" description="Basic residues" evidence="2">
    <location>
        <begin position="239"/>
        <end position="252"/>
    </location>
</feature>
<organism evidence="4 5">
    <name type="scientific">Humicola insolens</name>
    <name type="common">Soft-rot fungus</name>
    <dbReference type="NCBI Taxonomy" id="85995"/>
    <lineage>
        <taxon>Eukaryota</taxon>
        <taxon>Fungi</taxon>
        <taxon>Dikarya</taxon>
        <taxon>Ascomycota</taxon>
        <taxon>Pezizomycotina</taxon>
        <taxon>Sordariomycetes</taxon>
        <taxon>Sordariomycetidae</taxon>
        <taxon>Sordariales</taxon>
        <taxon>Chaetomiaceae</taxon>
        <taxon>Mycothermus</taxon>
    </lineage>
</organism>
<keyword evidence="1" id="KW-0809">Transit peptide</keyword>
<dbReference type="SUPFAM" id="SSF56784">
    <property type="entry name" value="HAD-like"/>
    <property type="match status" value="1"/>
</dbReference>
<gene>
    <name evidence="4" type="ORF">VTJ49DRAFT_6126</name>
</gene>
<evidence type="ECO:0000313" key="4">
    <source>
        <dbReference type="EMBL" id="KAL1842056.1"/>
    </source>
</evidence>
<dbReference type="PANTHER" id="PTHR12210">
    <property type="entry name" value="DULLARD PROTEIN PHOSPHATASE"/>
    <property type="match status" value="1"/>
</dbReference>
<keyword evidence="1" id="KW-0653">Protein transport</keyword>
<keyword evidence="1" id="KW-0813">Transport</keyword>
<evidence type="ECO:0000256" key="2">
    <source>
        <dbReference type="SAM" id="MobiDB-lite"/>
    </source>
</evidence>
<keyword evidence="5" id="KW-1185">Reference proteome</keyword>
<comment type="function">
    <text evidence="1">Essential component of the TIM23 complex, a complex that mediates the translocation of transit peptide-containing proteins across the mitochondrial inner membrane.</text>
</comment>
<dbReference type="InterPro" id="IPR050365">
    <property type="entry name" value="TIM50"/>
</dbReference>
<dbReference type="InterPro" id="IPR036412">
    <property type="entry name" value="HAD-like_sf"/>
</dbReference>
<keyword evidence="1" id="KW-0496">Mitochondrion</keyword>
<name>A0ABR3VMC3_HUMIN</name>
<dbReference type="SMART" id="SM00577">
    <property type="entry name" value="CPDc"/>
    <property type="match status" value="1"/>
</dbReference>
<feature type="domain" description="FCP1 homology" evidence="3">
    <location>
        <begin position="321"/>
        <end position="492"/>
    </location>
</feature>
<evidence type="ECO:0000313" key="5">
    <source>
        <dbReference type="Proteomes" id="UP001583172"/>
    </source>
</evidence>
<dbReference type="Pfam" id="PF03031">
    <property type="entry name" value="NIF"/>
    <property type="match status" value="1"/>
</dbReference>
<comment type="subcellular location">
    <subcellularLocation>
        <location evidence="1">Mitochondrion inner membrane</location>
        <topology evidence="1">Single-pass membrane protein</topology>
    </subcellularLocation>
</comment>
<dbReference type="Gene3D" id="3.40.50.1000">
    <property type="entry name" value="HAD superfamily/HAD-like"/>
    <property type="match status" value="1"/>
</dbReference>
<comment type="caution">
    <text evidence="4">The sequence shown here is derived from an EMBL/GenBank/DDBJ whole genome shotgun (WGS) entry which is preliminary data.</text>
</comment>
<feature type="compositionally biased region" description="Low complexity" evidence="2">
    <location>
        <begin position="219"/>
        <end position="234"/>
    </location>
</feature>
<feature type="compositionally biased region" description="Polar residues" evidence="2">
    <location>
        <begin position="87"/>
        <end position="119"/>
    </location>
</feature>
<sequence length="510" mass="55599">MDQNPPWYWQPPGGYQQPPMPDGYGSYSMPFSAPFNHQGGWDLQASQPPPPPPPPYHGASPMPTYNQGWAGGGGGYDSSGPWGGHQPDQSHTQTSYGHDNFSNQPPTDWNHSQNANQGYGWSATHPPNHIPQQQVDMRGGQAASHLANPAIAPGHGSSKRARRKRRLRLAMEQALQQQQAADHRQPVASHNAALAVGNGPFVPTKPLQQQHQISVAPETNLAPPTATTSLATTNDSPAKKKKKKEKKKKMKQKATTIANSGAAAATTPATTTTQAATTITTTVPSEPHRDPITAPSAASGGIPSPTPSYLSQSSLPPTTLPTPKPLLVVIDLNGTLLHRPNRRTAPSRFIERPGARQFLARCLARHRVVIWSSARPNNVRLMCSQLLSPKQLREVVAVWGRDRFGLSPDDYNKRTQCYKRLSRLWEDPAVASSHPLAREGVRWGQADTVLIDDSAEKARSEPHNAITLPEFVGDQGEKPRVLPLVEAYLDELALQKDVSGYIRVHPFVIM</sequence>
<dbReference type="InterPro" id="IPR023214">
    <property type="entry name" value="HAD_sf"/>
</dbReference>
<feature type="compositionally biased region" description="Gly residues" evidence="2">
    <location>
        <begin position="69"/>
        <end position="83"/>
    </location>
</feature>
<dbReference type="EMBL" id="JAZGSY010000055">
    <property type="protein sequence ID" value="KAL1842056.1"/>
    <property type="molecule type" value="Genomic_DNA"/>
</dbReference>
<feature type="region of interest" description="Disordered" evidence="2">
    <location>
        <begin position="199"/>
        <end position="321"/>
    </location>
</feature>
<comment type="subunit">
    <text evidence="1">Component of the TIM23 complex.</text>
</comment>
<feature type="compositionally biased region" description="Low complexity" evidence="2">
    <location>
        <begin position="307"/>
        <end position="317"/>
    </location>
</feature>
<evidence type="ECO:0000259" key="3">
    <source>
        <dbReference type="PROSITE" id="PS50969"/>
    </source>
</evidence>
<evidence type="ECO:0000256" key="1">
    <source>
        <dbReference type="RuleBase" id="RU365079"/>
    </source>
</evidence>
<dbReference type="PROSITE" id="PS50969">
    <property type="entry name" value="FCP1"/>
    <property type="match status" value="1"/>
</dbReference>
<feature type="compositionally biased region" description="Pro residues" evidence="2">
    <location>
        <begin position="47"/>
        <end position="56"/>
    </location>
</feature>
<comment type="similarity">
    <text evidence="1">Belongs to the TIM50 family.</text>
</comment>
<dbReference type="Proteomes" id="UP001583172">
    <property type="component" value="Unassembled WGS sequence"/>
</dbReference>
<protein>
    <recommendedName>
        <fullName evidence="1">Mitochondrial import inner membrane translocase subunit TIM50</fullName>
    </recommendedName>
</protein>
<accession>A0ABR3VMC3</accession>
<keyword evidence="1" id="KW-0811">Translocation</keyword>
<proteinExistence type="inferred from homology"/>
<feature type="compositionally biased region" description="Low complexity" evidence="2">
    <location>
        <begin position="1"/>
        <end position="25"/>
    </location>
</feature>
<feature type="region of interest" description="Disordered" evidence="2">
    <location>
        <begin position="1"/>
        <end position="164"/>
    </location>
</feature>
<feature type="compositionally biased region" description="Low complexity" evidence="2">
    <location>
        <begin position="253"/>
        <end position="282"/>
    </location>
</feature>
<dbReference type="InterPro" id="IPR004274">
    <property type="entry name" value="FCP1_dom"/>
</dbReference>
<reference evidence="4 5" key="1">
    <citation type="journal article" date="2024" name="Commun. Biol.">
        <title>Comparative genomic analysis of thermophilic fungi reveals convergent evolutionary adaptations and gene losses.</title>
        <authorList>
            <person name="Steindorff A.S."/>
            <person name="Aguilar-Pontes M.V."/>
            <person name="Robinson A.J."/>
            <person name="Andreopoulos B."/>
            <person name="LaButti K."/>
            <person name="Kuo A."/>
            <person name="Mondo S."/>
            <person name="Riley R."/>
            <person name="Otillar R."/>
            <person name="Haridas S."/>
            <person name="Lipzen A."/>
            <person name="Grimwood J."/>
            <person name="Schmutz J."/>
            <person name="Clum A."/>
            <person name="Reid I.D."/>
            <person name="Moisan M.C."/>
            <person name="Butler G."/>
            <person name="Nguyen T.T.M."/>
            <person name="Dewar K."/>
            <person name="Conant G."/>
            <person name="Drula E."/>
            <person name="Henrissat B."/>
            <person name="Hansel C."/>
            <person name="Singer S."/>
            <person name="Hutchinson M.I."/>
            <person name="de Vries R.P."/>
            <person name="Natvig D.O."/>
            <person name="Powell A.J."/>
            <person name="Tsang A."/>
            <person name="Grigoriev I.V."/>
        </authorList>
    </citation>
    <scope>NUCLEOTIDE SEQUENCE [LARGE SCALE GENOMIC DNA]</scope>
    <source>
        <strain evidence="4 5">CBS 620.91</strain>
    </source>
</reference>